<proteinExistence type="predicted"/>
<dbReference type="PANTHER" id="PTHR34580">
    <property type="match status" value="1"/>
</dbReference>
<dbReference type="AlphaFoldDB" id="A0A4P8XYT0"/>
<evidence type="ECO:0000313" key="2">
    <source>
        <dbReference type="EMBL" id="QCT07240.1"/>
    </source>
</evidence>
<dbReference type="KEGG" id="ruj:E5Z56_07650"/>
<dbReference type="InterPro" id="IPR026881">
    <property type="entry name" value="WYL_dom"/>
</dbReference>
<dbReference type="Proteomes" id="UP000301475">
    <property type="component" value="Chromosome"/>
</dbReference>
<accession>A0A4P8XYT0</accession>
<evidence type="ECO:0000313" key="3">
    <source>
        <dbReference type="Proteomes" id="UP000301475"/>
    </source>
</evidence>
<keyword evidence="3" id="KW-1185">Reference proteome</keyword>
<feature type="domain" description="WYL" evidence="1">
    <location>
        <begin position="164"/>
        <end position="241"/>
    </location>
</feature>
<protein>
    <submittedName>
        <fullName evidence="2">WYL domain-containing protein</fullName>
    </submittedName>
</protein>
<reference evidence="2 3" key="1">
    <citation type="submission" date="2019-04" db="EMBL/GenBank/DDBJ databases">
        <authorList>
            <person name="Embree M."/>
            <person name="Gaffney J.R."/>
        </authorList>
    </citation>
    <scope>NUCLEOTIDE SEQUENCE [LARGE SCALE GENOMIC DNA]</scope>
    <source>
        <strain evidence="2 3">JE7A12</strain>
    </source>
</reference>
<dbReference type="EMBL" id="CP039381">
    <property type="protein sequence ID" value="QCT07240.1"/>
    <property type="molecule type" value="Genomic_DNA"/>
</dbReference>
<name>A0A4P8XYT0_9FIRM</name>
<sequence length="360" mass="42459">MQNYQKDSEYKPKKLLILNILEILRKYTDENHRLGQKEIIDILKKEYNMSVDRKAIKRNIMDLIDAGYDIEYTETVRMTPNKKTGEMEESYVWSDFYYANEFSNSELRMLIDSLVFSRHIPYSQRKELVEKLEKLSSVYFKPSIKHIVTATDYNLDNKELFYTIDILDEAITAKKKVSFNYYEYGTDKKLHCRKTSDGTVREYKINPYQMVAKEGKYYLICNNDKYMDVSNYRVDRIANIKILDEDVKPFKSLRGANGQPLDLQKYMDEHVYMYASDTIKAKFRVSKALLSDVVDMFEKNLKFSDESSAYVTVTANVNEISMFQFAKNYSNDVVVLEPKSLIEKLKEDAKQTLKIYDDLK</sequence>
<dbReference type="OrthoDB" id="9772503at2"/>
<organism evidence="2 3">
    <name type="scientific">Ruminococcus bovis</name>
    <dbReference type="NCBI Taxonomy" id="2564099"/>
    <lineage>
        <taxon>Bacteria</taxon>
        <taxon>Bacillati</taxon>
        <taxon>Bacillota</taxon>
        <taxon>Clostridia</taxon>
        <taxon>Eubacteriales</taxon>
        <taxon>Oscillospiraceae</taxon>
        <taxon>Ruminococcus</taxon>
    </lineage>
</organism>
<dbReference type="PROSITE" id="PS52050">
    <property type="entry name" value="WYL"/>
    <property type="match status" value="1"/>
</dbReference>
<dbReference type="PANTHER" id="PTHR34580:SF1">
    <property type="entry name" value="PROTEIN PAFC"/>
    <property type="match status" value="1"/>
</dbReference>
<dbReference type="RefSeq" id="WP_138157283.1">
    <property type="nucleotide sequence ID" value="NZ_CP039381.1"/>
</dbReference>
<evidence type="ECO:0000259" key="1">
    <source>
        <dbReference type="Pfam" id="PF13280"/>
    </source>
</evidence>
<dbReference type="InterPro" id="IPR051534">
    <property type="entry name" value="CBASS_pafABC_assoc_protein"/>
</dbReference>
<gene>
    <name evidence="2" type="ORF">E5Z56_07650</name>
</gene>
<dbReference type="Pfam" id="PF13280">
    <property type="entry name" value="WYL"/>
    <property type="match status" value="1"/>
</dbReference>